<dbReference type="InterPro" id="IPR051786">
    <property type="entry name" value="ASN_synthetase/amidase"/>
</dbReference>
<dbReference type="Gene3D" id="3.60.20.10">
    <property type="entry name" value="Glutamine Phosphoribosylpyrophosphate, subunit 1, domain 1"/>
    <property type="match status" value="1"/>
</dbReference>
<reference evidence="6 7" key="1">
    <citation type="submission" date="2018-04" db="EMBL/GenBank/DDBJ databases">
        <title>Active sludge and wastewater microbial communities from Klosterneuburg, Austria.</title>
        <authorList>
            <person name="Wagner M."/>
        </authorList>
    </citation>
    <scope>NUCLEOTIDE SEQUENCE [LARGE SCALE GENOMIC DNA]</scope>
    <source>
        <strain evidence="6 7">Nl12</strain>
    </source>
</reference>
<evidence type="ECO:0000256" key="3">
    <source>
        <dbReference type="ARBA" id="ARBA00048741"/>
    </source>
</evidence>
<evidence type="ECO:0000259" key="5">
    <source>
        <dbReference type="Pfam" id="PF13537"/>
    </source>
</evidence>
<dbReference type="PANTHER" id="PTHR43284:SF1">
    <property type="entry name" value="ASPARAGINE SYNTHETASE"/>
    <property type="match status" value="1"/>
</dbReference>
<organism evidence="6 7">
    <name type="scientific">Nitrosospira multiformis</name>
    <dbReference type="NCBI Taxonomy" id="1231"/>
    <lineage>
        <taxon>Bacteria</taxon>
        <taxon>Pseudomonadati</taxon>
        <taxon>Pseudomonadota</taxon>
        <taxon>Betaproteobacteria</taxon>
        <taxon>Nitrosomonadales</taxon>
        <taxon>Nitrosomonadaceae</taxon>
        <taxon>Nitrosospira</taxon>
    </lineage>
</organism>
<proteinExistence type="predicted"/>
<dbReference type="Pfam" id="PF13537">
    <property type="entry name" value="GATase_7"/>
    <property type="match status" value="1"/>
</dbReference>
<dbReference type="EC" id="6.3.5.4" evidence="2"/>
<accession>A0A2T5IID1</accession>
<dbReference type="InterPro" id="IPR001962">
    <property type="entry name" value="Asn_synthase"/>
</dbReference>
<dbReference type="GO" id="GO:0004066">
    <property type="term" value="F:asparagine synthase (glutamine-hydrolyzing) activity"/>
    <property type="evidence" value="ECO:0007669"/>
    <property type="project" value="UniProtKB-EC"/>
</dbReference>
<comment type="pathway">
    <text evidence="1">Amino-acid biosynthesis; L-asparagine biosynthesis; L-asparagine from L-aspartate (L-Gln route): step 1/1.</text>
</comment>
<evidence type="ECO:0000313" key="7">
    <source>
        <dbReference type="Proteomes" id="UP000244152"/>
    </source>
</evidence>
<dbReference type="GO" id="GO:0006529">
    <property type="term" value="P:asparagine biosynthetic process"/>
    <property type="evidence" value="ECO:0007669"/>
    <property type="project" value="InterPro"/>
</dbReference>
<name>A0A2T5IID1_9PROT</name>
<dbReference type="Pfam" id="PF00733">
    <property type="entry name" value="Asn_synthase"/>
    <property type="match status" value="1"/>
</dbReference>
<dbReference type="InterPro" id="IPR017932">
    <property type="entry name" value="GATase_2_dom"/>
</dbReference>
<dbReference type="PANTHER" id="PTHR43284">
    <property type="entry name" value="ASPARAGINE SYNTHETASE (GLUTAMINE-HYDROLYZING)"/>
    <property type="match status" value="1"/>
</dbReference>
<protein>
    <recommendedName>
        <fullName evidence="2">asparagine synthase (glutamine-hydrolyzing)</fullName>
        <ecNumber evidence="2">6.3.5.4</ecNumber>
    </recommendedName>
</protein>
<sequence length="580" mass="65382">MTILAGIISLNLQAPISDSACEAIRQAISRDPSDQPIVFNNAQAFLAKVDIGAFRQPARRVSSAGTFSMLVGEPLLTCKEAACLERDGQLEFLHNQWDRGNFDGLRTASGTFCAIHHDPGSGTAQLITDRLGLRPLYYVIHKDFLYFSSALRVLEAIQDVPKKMDVTAAMETVGFGYPFSGRTPYADIKVLQACEVVTVQRGRASSSRYFRWDLIPPSRASEEAELKETHYRFQAAVRRRLKGDKTTFAYLSGGLDSRCTVAALRAEGAQVATYNFSLPDTQDQLFGLEFARKIGAVHHEVPTEPGPNWSVVMADAWRTSVEWIKKTERPHLAWTGEGGSVGLGHVYLSPEIVESLYRGDRDGAIEIFLRQQKKGILTRILNPKIAAQFGGHLQSRLRKELDDIRYPDPVRAFHIFLNLNGPHHHLKQHFETIDQHRLEFQLPFYDSEFLEHITGIEARPCLYHEFYVKWLSFFNPAVLAVPWQAYAGHVPSPVSVPEDLPDQWTAPASRSHEQAARNNLLKVSAAMLSASDFPDPLLDKKQLKLMWWATKLRLGDYGYALRAALTYYQYWQTTNGNYEL</sequence>
<dbReference type="RefSeq" id="WP_107761058.1">
    <property type="nucleotide sequence ID" value="NZ_QAOK01000001.1"/>
</dbReference>
<feature type="domain" description="Asparagine synthetase" evidence="4">
    <location>
        <begin position="232"/>
        <end position="304"/>
    </location>
</feature>
<evidence type="ECO:0000256" key="1">
    <source>
        <dbReference type="ARBA" id="ARBA00005187"/>
    </source>
</evidence>
<dbReference type="EMBL" id="QAOK01000001">
    <property type="protein sequence ID" value="PTQ83561.1"/>
    <property type="molecule type" value="Genomic_DNA"/>
</dbReference>
<comment type="caution">
    <text evidence="6">The sequence shown here is derived from an EMBL/GenBank/DDBJ whole genome shotgun (WGS) entry which is preliminary data.</text>
</comment>
<dbReference type="InterPro" id="IPR014729">
    <property type="entry name" value="Rossmann-like_a/b/a_fold"/>
</dbReference>
<dbReference type="AlphaFoldDB" id="A0A2T5IID1"/>
<dbReference type="Gene3D" id="3.40.50.620">
    <property type="entry name" value="HUPs"/>
    <property type="match status" value="1"/>
</dbReference>
<gene>
    <name evidence="6" type="ORF">C8R21_101255</name>
</gene>
<dbReference type="InterPro" id="IPR029055">
    <property type="entry name" value="Ntn_hydrolases_N"/>
</dbReference>
<evidence type="ECO:0000256" key="2">
    <source>
        <dbReference type="ARBA" id="ARBA00012737"/>
    </source>
</evidence>
<evidence type="ECO:0000313" key="6">
    <source>
        <dbReference type="EMBL" id="PTQ83561.1"/>
    </source>
</evidence>
<feature type="domain" description="Glutamine amidotransferase type-2" evidence="5">
    <location>
        <begin position="104"/>
        <end position="155"/>
    </location>
</feature>
<dbReference type="Proteomes" id="UP000244152">
    <property type="component" value="Unassembled WGS sequence"/>
</dbReference>
<dbReference type="SUPFAM" id="SSF56235">
    <property type="entry name" value="N-terminal nucleophile aminohydrolases (Ntn hydrolases)"/>
    <property type="match status" value="1"/>
</dbReference>
<comment type="catalytic activity">
    <reaction evidence="3">
        <text>L-aspartate + L-glutamine + ATP + H2O = L-asparagine + L-glutamate + AMP + diphosphate + H(+)</text>
        <dbReference type="Rhea" id="RHEA:12228"/>
        <dbReference type="ChEBI" id="CHEBI:15377"/>
        <dbReference type="ChEBI" id="CHEBI:15378"/>
        <dbReference type="ChEBI" id="CHEBI:29985"/>
        <dbReference type="ChEBI" id="CHEBI:29991"/>
        <dbReference type="ChEBI" id="CHEBI:30616"/>
        <dbReference type="ChEBI" id="CHEBI:33019"/>
        <dbReference type="ChEBI" id="CHEBI:58048"/>
        <dbReference type="ChEBI" id="CHEBI:58359"/>
        <dbReference type="ChEBI" id="CHEBI:456215"/>
        <dbReference type="EC" id="6.3.5.4"/>
    </reaction>
</comment>
<dbReference type="SUPFAM" id="SSF52402">
    <property type="entry name" value="Adenine nucleotide alpha hydrolases-like"/>
    <property type="match status" value="1"/>
</dbReference>
<evidence type="ECO:0000259" key="4">
    <source>
        <dbReference type="Pfam" id="PF00733"/>
    </source>
</evidence>